<evidence type="ECO:0000256" key="3">
    <source>
        <dbReference type="ARBA" id="ARBA00022723"/>
    </source>
</evidence>
<evidence type="ECO:0000256" key="5">
    <source>
        <dbReference type="ARBA" id="ARBA00022842"/>
    </source>
</evidence>
<dbReference type="KEGG" id="dae:Dtox_3772"/>
<dbReference type="EC" id="2.7.8.7" evidence="8"/>
<dbReference type="RefSeq" id="WP_015759163.1">
    <property type="nucleotide sequence ID" value="NC_013216.1"/>
</dbReference>
<dbReference type="STRING" id="485916.Dtox_3772"/>
<dbReference type="GO" id="GO:0000287">
    <property type="term" value="F:magnesium ion binding"/>
    <property type="evidence" value="ECO:0007669"/>
    <property type="project" value="UniProtKB-UniRule"/>
</dbReference>
<dbReference type="InterPro" id="IPR037143">
    <property type="entry name" value="4-PPantetheinyl_Trfase_dom_sf"/>
</dbReference>
<dbReference type="EMBL" id="CP001720">
    <property type="protein sequence ID" value="ACV64479.1"/>
    <property type="molecule type" value="Genomic_DNA"/>
</dbReference>
<evidence type="ECO:0000256" key="4">
    <source>
        <dbReference type="ARBA" id="ARBA00022832"/>
    </source>
</evidence>
<feature type="binding site" evidence="8">
    <location>
        <position position="8"/>
    </location>
    <ligand>
        <name>Mg(2+)</name>
        <dbReference type="ChEBI" id="CHEBI:18420"/>
    </ligand>
</feature>
<dbReference type="GO" id="GO:0005737">
    <property type="term" value="C:cytoplasm"/>
    <property type="evidence" value="ECO:0007669"/>
    <property type="project" value="UniProtKB-SubCell"/>
</dbReference>
<evidence type="ECO:0000313" key="10">
    <source>
        <dbReference type="EMBL" id="ACV64479.1"/>
    </source>
</evidence>
<comment type="cofactor">
    <cofactor evidence="8">
        <name>Mg(2+)</name>
        <dbReference type="ChEBI" id="CHEBI:18420"/>
    </cofactor>
</comment>
<keyword evidence="3 8" id="KW-0479">Metal-binding</keyword>
<comment type="catalytic activity">
    <reaction evidence="8">
        <text>apo-[ACP] + CoA = holo-[ACP] + adenosine 3',5'-bisphosphate + H(+)</text>
        <dbReference type="Rhea" id="RHEA:12068"/>
        <dbReference type="Rhea" id="RHEA-COMP:9685"/>
        <dbReference type="Rhea" id="RHEA-COMP:9690"/>
        <dbReference type="ChEBI" id="CHEBI:15378"/>
        <dbReference type="ChEBI" id="CHEBI:29999"/>
        <dbReference type="ChEBI" id="CHEBI:57287"/>
        <dbReference type="ChEBI" id="CHEBI:58343"/>
        <dbReference type="ChEBI" id="CHEBI:64479"/>
        <dbReference type="EC" id="2.7.8.7"/>
    </reaction>
</comment>
<dbReference type="InterPro" id="IPR008278">
    <property type="entry name" value="4-PPantetheinyl_Trfase_dom"/>
</dbReference>
<keyword evidence="7 8" id="KW-0275">Fatty acid biosynthesis</keyword>
<feature type="binding site" evidence="8">
    <location>
        <position position="57"/>
    </location>
    <ligand>
        <name>Mg(2+)</name>
        <dbReference type="ChEBI" id="CHEBI:18420"/>
    </ligand>
</feature>
<feature type="domain" description="4'-phosphopantetheinyl transferase" evidence="9">
    <location>
        <begin position="4"/>
        <end position="99"/>
    </location>
</feature>
<evidence type="ECO:0000256" key="7">
    <source>
        <dbReference type="ARBA" id="ARBA00023160"/>
    </source>
</evidence>
<dbReference type="eggNOG" id="COG0736">
    <property type="taxonomic scope" value="Bacteria"/>
</dbReference>
<evidence type="ECO:0000256" key="6">
    <source>
        <dbReference type="ARBA" id="ARBA00023098"/>
    </source>
</evidence>
<keyword evidence="2 8" id="KW-0808">Transferase</keyword>
<dbReference type="Gene3D" id="3.90.470.20">
    <property type="entry name" value="4'-phosphopantetheinyl transferase domain"/>
    <property type="match status" value="1"/>
</dbReference>
<dbReference type="InterPro" id="IPR004568">
    <property type="entry name" value="Ppantetheine-prot_Trfase_dom"/>
</dbReference>
<dbReference type="NCBIfam" id="TIGR00516">
    <property type="entry name" value="acpS"/>
    <property type="match status" value="1"/>
</dbReference>
<name>C8VX83_DESAS</name>
<keyword evidence="6 8" id="KW-0443">Lipid metabolism</keyword>
<comment type="function">
    <text evidence="8">Transfers the 4'-phosphopantetheine moiety from coenzyme A to a Ser of acyl-carrier-protein.</text>
</comment>
<dbReference type="InterPro" id="IPR002582">
    <property type="entry name" value="ACPS"/>
</dbReference>
<dbReference type="GO" id="GO:0006633">
    <property type="term" value="P:fatty acid biosynthetic process"/>
    <property type="evidence" value="ECO:0007669"/>
    <property type="project" value="UniProtKB-UniRule"/>
</dbReference>
<dbReference type="OrthoDB" id="517356at2"/>
<keyword evidence="5 8" id="KW-0460">Magnesium</keyword>
<sequence>MLIGVGTDSIEIVRVRAAIEKIGCSFVRRLFTEREEEYCEGKKDPYSSYAARFAGKEAVFKALGLGLGGCKWTDVEIINEAGGRPQVFLYGQAAQIAQEKKIAGVLISLSHDRERAVAFAAAVSAEAILMRE</sequence>
<dbReference type="HOGENOM" id="CLU_089696_0_2_9"/>
<dbReference type="HAMAP" id="MF_00101">
    <property type="entry name" value="AcpS"/>
    <property type="match status" value="1"/>
</dbReference>
<evidence type="ECO:0000313" key="11">
    <source>
        <dbReference type="Proteomes" id="UP000002217"/>
    </source>
</evidence>
<reference evidence="10 11" key="1">
    <citation type="journal article" date="2009" name="Stand. Genomic Sci.">
        <title>Complete genome sequence of Desulfotomaculum acetoxidans type strain (5575).</title>
        <authorList>
            <person name="Spring S."/>
            <person name="Lapidus A."/>
            <person name="Schroder M."/>
            <person name="Gleim D."/>
            <person name="Sims D."/>
            <person name="Meincke L."/>
            <person name="Glavina Del Rio T."/>
            <person name="Tice H."/>
            <person name="Copeland A."/>
            <person name="Cheng J.F."/>
            <person name="Lucas S."/>
            <person name="Chen F."/>
            <person name="Nolan M."/>
            <person name="Bruce D."/>
            <person name="Goodwin L."/>
            <person name="Pitluck S."/>
            <person name="Ivanova N."/>
            <person name="Mavromatis K."/>
            <person name="Mikhailova N."/>
            <person name="Pati A."/>
            <person name="Chen A."/>
            <person name="Palaniappan K."/>
            <person name="Land M."/>
            <person name="Hauser L."/>
            <person name="Chang Y.J."/>
            <person name="Jeffries C.D."/>
            <person name="Chain P."/>
            <person name="Saunders E."/>
            <person name="Brettin T."/>
            <person name="Detter J.C."/>
            <person name="Goker M."/>
            <person name="Bristow J."/>
            <person name="Eisen J.A."/>
            <person name="Markowitz V."/>
            <person name="Hugenholtz P."/>
            <person name="Kyrpides N.C."/>
            <person name="Klenk H.P."/>
            <person name="Han C."/>
        </authorList>
    </citation>
    <scope>NUCLEOTIDE SEQUENCE [LARGE SCALE GENOMIC DNA]</scope>
    <source>
        <strain evidence="11">ATCC 49208 / DSM 771 / VKM B-1644</strain>
    </source>
</reference>
<dbReference type="GO" id="GO:0008897">
    <property type="term" value="F:holo-[acyl-carrier-protein] synthase activity"/>
    <property type="evidence" value="ECO:0007669"/>
    <property type="project" value="UniProtKB-UniRule"/>
</dbReference>
<accession>C8VX83</accession>
<evidence type="ECO:0000259" key="9">
    <source>
        <dbReference type="Pfam" id="PF01648"/>
    </source>
</evidence>
<keyword evidence="11" id="KW-1185">Reference proteome</keyword>
<dbReference type="Pfam" id="PF01648">
    <property type="entry name" value="ACPS"/>
    <property type="match status" value="1"/>
</dbReference>
<protein>
    <recommendedName>
        <fullName evidence="8">Holo-[acyl-carrier-protein] synthase</fullName>
        <shortName evidence="8">Holo-ACP synthase</shortName>
        <ecNumber evidence="8">2.7.8.7</ecNumber>
    </recommendedName>
    <alternativeName>
        <fullName evidence="8">4'-phosphopantetheinyl transferase AcpS</fullName>
    </alternativeName>
</protein>
<dbReference type="NCBIfam" id="TIGR00556">
    <property type="entry name" value="pantethn_trn"/>
    <property type="match status" value="1"/>
</dbReference>
<comment type="subcellular location">
    <subcellularLocation>
        <location evidence="8">Cytoplasm</location>
    </subcellularLocation>
</comment>
<dbReference type="SUPFAM" id="SSF56214">
    <property type="entry name" value="4'-phosphopantetheinyl transferase"/>
    <property type="match status" value="1"/>
</dbReference>
<keyword evidence="1 8" id="KW-0444">Lipid biosynthesis</keyword>
<keyword evidence="4 8" id="KW-0276">Fatty acid metabolism</keyword>
<keyword evidence="8" id="KW-0963">Cytoplasm</keyword>
<evidence type="ECO:0000256" key="1">
    <source>
        <dbReference type="ARBA" id="ARBA00022516"/>
    </source>
</evidence>
<evidence type="ECO:0000256" key="8">
    <source>
        <dbReference type="HAMAP-Rule" id="MF_00101"/>
    </source>
</evidence>
<evidence type="ECO:0000256" key="2">
    <source>
        <dbReference type="ARBA" id="ARBA00022679"/>
    </source>
</evidence>
<comment type="similarity">
    <text evidence="8">Belongs to the P-Pant transferase superfamily. AcpS family.</text>
</comment>
<dbReference type="AlphaFoldDB" id="C8VX83"/>
<organism evidence="10 11">
    <name type="scientific">Desulfofarcimen acetoxidans (strain ATCC 49208 / DSM 771 / KCTC 5769 / VKM B-1644 / 5575)</name>
    <name type="common">Desulfotomaculum acetoxidans</name>
    <dbReference type="NCBI Taxonomy" id="485916"/>
    <lineage>
        <taxon>Bacteria</taxon>
        <taxon>Bacillati</taxon>
        <taxon>Bacillota</taxon>
        <taxon>Clostridia</taxon>
        <taxon>Eubacteriales</taxon>
        <taxon>Peptococcaceae</taxon>
        <taxon>Desulfofarcimen</taxon>
    </lineage>
</organism>
<proteinExistence type="inferred from homology"/>
<gene>
    <name evidence="8" type="primary">acpS</name>
    <name evidence="10" type="ordered locus">Dtox_3772</name>
</gene>
<dbReference type="Proteomes" id="UP000002217">
    <property type="component" value="Chromosome"/>
</dbReference>